<dbReference type="PANTHER" id="PTHR39434">
    <property type="match status" value="1"/>
</dbReference>
<evidence type="ECO:0000313" key="1">
    <source>
        <dbReference type="EMBL" id="MDT0582547.1"/>
    </source>
</evidence>
<dbReference type="AlphaFoldDB" id="A0AAW8R2K2"/>
<organism evidence="1 2">
    <name type="scientific">Brumicola blandensis</name>
    <dbReference type="NCBI Taxonomy" id="3075611"/>
    <lineage>
        <taxon>Bacteria</taxon>
        <taxon>Pseudomonadati</taxon>
        <taxon>Pseudomonadota</taxon>
        <taxon>Gammaproteobacteria</taxon>
        <taxon>Alteromonadales</taxon>
        <taxon>Alteromonadaceae</taxon>
        <taxon>Brumicola</taxon>
    </lineage>
</organism>
<gene>
    <name evidence="1" type="ORF">RM544_08345</name>
</gene>
<reference evidence="1 2" key="1">
    <citation type="submission" date="2023-09" db="EMBL/GenBank/DDBJ databases">
        <authorList>
            <person name="Rey-Velasco X."/>
        </authorList>
    </citation>
    <scope>NUCLEOTIDE SEQUENCE [LARGE SCALE GENOMIC DNA]</scope>
    <source>
        <strain evidence="1 2">W409</strain>
    </source>
</reference>
<dbReference type="Gene3D" id="3.10.180.10">
    <property type="entry name" value="2,3-Dihydroxybiphenyl 1,2-Dioxygenase, domain 1"/>
    <property type="match status" value="1"/>
</dbReference>
<sequence>MSERNTMPAFHLAIPVTDLAEAEAFYGKLLSCQKGRSSEQWIDWNFFGHQLVTHLVAEMPSRPKPNSVDDKNVPVPHFGVILDMPEWQLLADRLIEEQQAFIIEPYIRFKGKTGEQGTFFLLDPAGNALEFKGFADQSQVFAT</sequence>
<keyword evidence="2" id="KW-1185">Reference proteome</keyword>
<dbReference type="InterPro" id="IPR029068">
    <property type="entry name" value="Glyas_Bleomycin-R_OHBP_Dase"/>
</dbReference>
<protein>
    <submittedName>
        <fullName evidence="1">VOC family protein</fullName>
    </submittedName>
</protein>
<name>A0AAW8R2K2_9ALTE</name>
<accession>A0AAW8R2K2</accession>
<dbReference type="CDD" id="cd08357">
    <property type="entry name" value="VOC_like"/>
    <property type="match status" value="1"/>
</dbReference>
<proteinExistence type="predicted"/>
<dbReference type="PANTHER" id="PTHR39434:SF1">
    <property type="entry name" value="VOC DOMAIN-CONTAINING PROTEIN"/>
    <property type="match status" value="1"/>
</dbReference>
<dbReference type="SUPFAM" id="SSF54593">
    <property type="entry name" value="Glyoxalase/Bleomycin resistance protein/Dihydroxybiphenyl dioxygenase"/>
    <property type="match status" value="1"/>
</dbReference>
<dbReference type="EMBL" id="JAVRIE010000002">
    <property type="protein sequence ID" value="MDT0582547.1"/>
    <property type="molecule type" value="Genomic_DNA"/>
</dbReference>
<dbReference type="Proteomes" id="UP001249020">
    <property type="component" value="Unassembled WGS sequence"/>
</dbReference>
<comment type="caution">
    <text evidence="1">The sequence shown here is derived from an EMBL/GenBank/DDBJ whole genome shotgun (WGS) entry which is preliminary data.</text>
</comment>
<dbReference type="RefSeq" id="WP_311361303.1">
    <property type="nucleotide sequence ID" value="NZ_JAVRIE010000002.1"/>
</dbReference>
<evidence type="ECO:0000313" key="2">
    <source>
        <dbReference type="Proteomes" id="UP001249020"/>
    </source>
</evidence>